<name>A0ABV3U4C8_9GAMM</name>
<keyword evidence="5 8" id="KW-0489">Methyltransferase</keyword>
<dbReference type="EC" id="2.1.1.171" evidence="3 8"/>
<feature type="region of interest" description="Disordered" evidence="9">
    <location>
        <begin position="1"/>
        <end position="25"/>
    </location>
</feature>
<feature type="compositionally biased region" description="Low complexity" evidence="9">
    <location>
        <begin position="1"/>
        <end position="20"/>
    </location>
</feature>
<dbReference type="Pfam" id="PF03602">
    <property type="entry name" value="Cons_hypoth95"/>
    <property type="match status" value="1"/>
</dbReference>
<evidence type="ECO:0000256" key="9">
    <source>
        <dbReference type="SAM" id="MobiDB-lite"/>
    </source>
</evidence>
<protein>
    <recommendedName>
        <fullName evidence="4 8">Ribosomal RNA small subunit methyltransferase D</fullName>
        <ecNumber evidence="3 8">2.1.1.171</ecNumber>
    </recommendedName>
</protein>
<evidence type="ECO:0000256" key="4">
    <source>
        <dbReference type="ARBA" id="ARBA00013682"/>
    </source>
</evidence>
<evidence type="ECO:0000256" key="3">
    <source>
        <dbReference type="ARBA" id="ARBA00012141"/>
    </source>
</evidence>
<comment type="caution">
    <text evidence="10">The sequence shown here is derived from an EMBL/GenBank/DDBJ whole genome shotgun (WGS) entry which is preliminary data.</text>
</comment>
<dbReference type="PIRSF" id="PIRSF004553">
    <property type="entry name" value="CHP00095"/>
    <property type="match status" value="1"/>
</dbReference>
<evidence type="ECO:0000256" key="6">
    <source>
        <dbReference type="ARBA" id="ARBA00022679"/>
    </source>
</evidence>
<dbReference type="InterPro" id="IPR002052">
    <property type="entry name" value="DNA_methylase_N6_adenine_CS"/>
</dbReference>
<evidence type="ECO:0000313" key="11">
    <source>
        <dbReference type="Proteomes" id="UP001557485"/>
    </source>
</evidence>
<reference evidence="10 11" key="1">
    <citation type="journal article" date="2011" name="Int. J. Syst. Evol. Microbiol.">
        <title>Zhongshania antarctica gen. nov., sp. nov. and Zhongshania guokunii sp. nov., gammaproteobacteria respectively isolated from coastal attached (fast) ice and surface seawater of the Antarctic.</title>
        <authorList>
            <person name="Li H.J."/>
            <person name="Zhang X.Y."/>
            <person name="Chen C.X."/>
            <person name="Zhang Y.J."/>
            <person name="Gao Z.M."/>
            <person name="Yu Y."/>
            <person name="Chen X.L."/>
            <person name="Chen B."/>
            <person name="Zhang Y.Z."/>
        </authorList>
    </citation>
    <scope>NUCLEOTIDE SEQUENCE [LARGE SCALE GENOMIC DNA]</scope>
    <source>
        <strain evidence="10 11">ZS6-22T</strain>
    </source>
</reference>
<evidence type="ECO:0000256" key="2">
    <source>
        <dbReference type="ARBA" id="ARBA00005269"/>
    </source>
</evidence>
<gene>
    <name evidence="10" type="primary">rsmD</name>
    <name evidence="10" type="ORF">AB4876_07730</name>
</gene>
<dbReference type="Gene3D" id="3.40.50.150">
    <property type="entry name" value="Vaccinia Virus protein VP39"/>
    <property type="match status" value="1"/>
</dbReference>
<keyword evidence="8" id="KW-0698">rRNA processing</keyword>
<dbReference type="EMBL" id="JBFRYA010000005">
    <property type="protein sequence ID" value="MEX1668797.1"/>
    <property type="molecule type" value="Genomic_DNA"/>
</dbReference>
<dbReference type="InterPro" id="IPR004398">
    <property type="entry name" value="RNA_MeTrfase_RsmD"/>
</dbReference>
<evidence type="ECO:0000256" key="7">
    <source>
        <dbReference type="ARBA" id="ARBA00048326"/>
    </source>
</evidence>
<evidence type="ECO:0000256" key="8">
    <source>
        <dbReference type="PIRNR" id="PIRNR004553"/>
    </source>
</evidence>
<comment type="function">
    <text evidence="1 8">Specifically methylates the guanine in position 966 of 16S rRNA in the assembled 30S particle.</text>
</comment>
<keyword evidence="11" id="KW-1185">Reference proteome</keyword>
<dbReference type="PROSITE" id="PS00092">
    <property type="entry name" value="N6_MTASE"/>
    <property type="match status" value="1"/>
</dbReference>
<dbReference type="GO" id="GO:0052913">
    <property type="term" value="F:16S rRNA (guanine(966)-N(2))-methyltransferase activity"/>
    <property type="evidence" value="ECO:0007669"/>
    <property type="project" value="UniProtKB-EC"/>
</dbReference>
<evidence type="ECO:0000256" key="1">
    <source>
        <dbReference type="ARBA" id="ARBA00002649"/>
    </source>
</evidence>
<keyword evidence="8" id="KW-0949">S-adenosyl-L-methionine</keyword>
<dbReference type="CDD" id="cd02440">
    <property type="entry name" value="AdoMet_MTases"/>
    <property type="match status" value="1"/>
</dbReference>
<keyword evidence="6 8" id="KW-0808">Transferase</keyword>
<proteinExistence type="inferred from homology"/>
<comment type="similarity">
    <text evidence="2 8">Belongs to the methyltransferase superfamily. RsmD family.</text>
</comment>
<sequence length="209" mass="23057">MPKAPRNSSSSAPKASTSTRQQGSLRIIGGQWRSRKLDFEGAAGLRPTSDRIRETLFNWLNPTIHGARCLDLFAGSGALGLEALSRYAAHCDFVDTDRNSCQQIRQQLENLRCPHATVHSKEALAFLGKSAQSYNIIFLDPPFHLDLLAPVIANLAKQALKPHTQIYIETASDEALPALPANWQIDKEKKAGQVVYRLISVTEDLEQPA</sequence>
<dbReference type="PANTHER" id="PTHR43542:SF1">
    <property type="entry name" value="METHYLTRANSFERASE"/>
    <property type="match status" value="1"/>
</dbReference>
<comment type="catalytic activity">
    <reaction evidence="7 8">
        <text>guanosine(966) in 16S rRNA + S-adenosyl-L-methionine = N(2)-methylguanosine(966) in 16S rRNA + S-adenosyl-L-homocysteine + H(+)</text>
        <dbReference type="Rhea" id="RHEA:23548"/>
        <dbReference type="Rhea" id="RHEA-COMP:10211"/>
        <dbReference type="Rhea" id="RHEA-COMP:10212"/>
        <dbReference type="ChEBI" id="CHEBI:15378"/>
        <dbReference type="ChEBI" id="CHEBI:57856"/>
        <dbReference type="ChEBI" id="CHEBI:59789"/>
        <dbReference type="ChEBI" id="CHEBI:74269"/>
        <dbReference type="ChEBI" id="CHEBI:74481"/>
        <dbReference type="EC" id="2.1.1.171"/>
    </reaction>
</comment>
<dbReference type="RefSeq" id="WP_368381077.1">
    <property type="nucleotide sequence ID" value="NZ_JBFRYA010000005.1"/>
</dbReference>
<accession>A0ABV3U4C8</accession>
<dbReference type="PANTHER" id="PTHR43542">
    <property type="entry name" value="METHYLTRANSFERASE"/>
    <property type="match status" value="1"/>
</dbReference>
<dbReference type="NCBIfam" id="TIGR00095">
    <property type="entry name" value="16S rRNA (guanine(966)-N(2))-methyltransferase RsmD"/>
    <property type="match status" value="1"/>
</dbReference>
<dbReference type="InterPro" id="IPR029063">
    <property type="entry name" value="SAM-dependent_MTases_sf"/>
</dbReference>
<dbReference type="Proteomes" id="UP001557485">
    <property type="component" value="Unassembled WGS sequence"/>
</dbReference>
<dbReference type="SUPFAM" id="SSF53335">
    <property type="entry name" value="S-adenosyl-L-methionine-dependent methyltransferases"/>
    <property type="match status" value="1"/>
</dbReference>
<evidence type="ECO:0000256" key="5">
    <source>
        <dbReference type="ARBA" id="ARBA00022603"/>
    </source>
</evidence>
<evidence type="ECO:0000313" key="10">
    <source>
        <dbReference type="EMBL" id="MEX1668797.1"/>
    </source>
</evidence>
<organism evidence="10 11">
    <name type="scientific">Zhongshania guokunii</name>
    <dbReference type="NCBI Taxonomy" id="641783"/>
    <lineage>
        <taxon>Bacteria</taxon>
        <taxon>Pseudomonadati</taxon>
        <taxon>Pseudomonadota</taxon>
        <taxon>Gammaproteobacteria</taxon>
        <taxon>Cellvibrionales</taxon>
        <taxon>Spongiibacteraceae</taxon>
        <taxon>Zhongshania</taxon>
    </lineage>
</organism>